<keyword evidence="2" id="KW-0472">Membrane</keyword>
<name>A0ABR1VYY2_9PEZI</name>
<dbReference type="RefSeq" id="XP_066666320.1">
    <property type="nucleotide sequence ID" value="XM_066814358.1"/>
</dbReference>
<sequence>MPAKTTSSVSGNATLSSPGSSPTETAATTALSKGQKVAIAIGAFVFVGLLAALVLFQIRRRRRQVIGAVNNQRVDTYQGKPELPNNSAPRAELESNANAFMPELEGHGMYPEMDGHTKPVEAEAPQEEASVGQPQVTMEVTIRNQRS</sequence>
<dbReference type="Proteomes" id="UP001433268">
    <property type="component" value="Unassembled WGS sequence"/>
</dbReference>
<comment type="caution">
    <text evidence="3">The sequence shown here is derived from an EMBL/GenBank/DDBJ whole genome shotgun (WGS) entry which is preliminary data.</text>
</comment>
<organism evidence="3 4">
    <name type="scientific">Apiospora hydei</name>
    <dbReference type="NCBI Taxonomy" id="1337664"/>
    <lineage>
        <taxon>Eukaryota</taxon>
        <taxon>Fungi</taxon>
        <taxon>Dikarya</taxon>
        <taxon>Ascomycota</taxon>
        <taxon>Pezizomycotina</taxon>
        <taxon>Sordariomycetes</taxon>
        <taxon>Xylariomycetidae</taxon>
        <taxon>Amphisphaeriales</taxon>
        <taxon>Apiosporaceae</taxon>
        <taxon>Apiospora</taxon>
    </lineage>
</organism>
<evidence type="ECO:0000256" key="1">
    <source>
        <dbReference type="SAM" id="MobiDB-lite"/>
    </source>
</evidence>
<reference evidence="3 4" key="1">
    <citation type="submission" date="2023-01" db="EMBL/GenBank/DDBJ databases">
        <title>Analysis of 21 Apiospora genomes using comparative genomics revels a genus with tremendous synthesis potential of carbohydrate active enzymes and secondary metabolites.</title>
        <authorList>
            <person name="Sorensen T."/>
        </authorList>
    </citation>
    <scope>NUCLEOTIDE SEQUENCE [LARGE SCALE GENOMIC DNA]</scope>
    <source>
        <strain evidence="3 4">CBS 114990</strain>
    </source>
</reference>
<keyword evidence="2" id="KW-1133">Transmembrane helix</keyword>
<keyword evidence="2" id="KW-0812">Transmembrane</keyword>
<keyword evidence="4" id="KW-1185">Reference proteome</keyword>
<evidence type="ECO:0000256" key="2">
    <source>
        <dbReference type="SAM" id="Phobius"/>
    </source>
</evidence>
<evidence type="ECO:0000313" key="3">
    <source>
        <dbReference type="EMBL" id="KAK8075380.1"/>
    </source>
</evidence>
<evidence type="ECO:0000313" key="4">
    <source>
        <dbReference type="Proteomes" id="UP001433268"/>
    </source>
</evidence>
<proteinExistence type="predicted"/>
<accession>A0ABR1VYY2</accession>
<feature type="transmembrane region" description="Helical" evidence="2">
    <location>
        <begin position="37"/>
        <end position="56"/>
    </location>
</feature>
<protein>
    <submittedName>
        <fullName evidence="3">Uncharacterized protein</fullName>
    </submittedName>
</protein>
<feature type="compositionally biased region" description="Polar residues" evidence="1">
    <location>
        <begin position="132"/>
        <end position="147"/>
    </location>
</feature>
<dbReference type="EMBL" id="JAQQWN010000007">
    <property type="protein sequence ID" value="KAK8075380.1"/>
    <property type="molecule type" value="Genomic_DNA"/>
</dbReference>
<gene>
    <name evidence="3" type="ORF">PG997_010043</name>
</gene>
<feature type="region of interest" description="Disordered" evidence="1">
    <location>
        <begin position="104"/>
        <end position="147"/>
    </location>
</feature>
<feature type="region of interest" description="Disordered" evidence="1">
    <location>
        <begin position="1"/>
        <end position="26"/>
    </location>
</feature>
<dbReference type="GeneID" id="92047418"/>